<dbReference type="Pfam" id="PF03795">
    <property type="entry name" value="YCII"/>
    <property type="match status" value="1"/>
</dbReference>
<proteinExistence type="inferred from homology"/>
<evidence type="ECO:0000259" key="2">
    <source>
        <dbReference type="Pfam" id="PF03795"/>
    </source>
</evidence>
<dbReference type="SUPFAM" id="SSF54909">
    <property type="entry name" value="Dimeric alpha+beta barrel"/>
    <property type="match status" value="1"/>
</dbReference>
<sequence>MKYMVLIYNRPGFVEELSEAERSELFGDVDALLKELTDSGELLSTHALADPATTRTVRVRDGVQAVTDGPFIEAKEQFAGYLLLEASLERAIDVAARWPDAKKFAMEVREVL</sequence>
<comment type="caution">
    <text evidence="3">The sequence shown here is derived from an EMBL/GenBank/DDBJ whole genome shotgun (WGS) entry which is preliminary data.</text>
</comment>
<dbReference type="EMBL" id="VFOZ01000001">
    <property type="protein sequence ID" value="TQL96934.1"/>
    <property type="molecule type" value="Genomic_DNA"/>
</dbReference>
<organism evidence="3 4">
    <name type="scientific">Actinoallomurus bryophytorum</name>
    <dbReference type="NCBI Taxonomy" id="1490222"/>
    <lineage>
        <taxon>Bacteria</taxon>
        <taxon>Bacillati</taxon>
        <taxon>Actinomycetota</taxon>
        <taxon>Actinomycetes</taxon>
        <taxon>Streptosporangiales</taxon>
        <taxon>Thermomonosporaceae</taxon>
        <taxon>Actinoallomurus</taxon>
    </lineage>
</organism>
<dbReference type="Gene3D" id="3.30.70.1060">
    <property type="entry name" value="Dimeric alpha+beta barrel"/>
    <property type="match status" value="1"/>
</dbReference>
<accession>A0A543CIK8</accession>
<evidence type="ECO:0000313" key="3">
    <source>
        <dbReference type="EMBL" id="TQL96934.1"/>
    </source>
</evidence>
<dbReference type="PANTHER" id="PTHR35174">
    <property type="entry name" value="BLL7171 PROTEIN-RELATED"/>
    <property type="match status" value="1"/>
</dbReference>
<evidence type="ECO:0000256" key="1">
    <source>
        <dbReference type="ARBA" id="ARBA00007689"/>
    </source>
</evidence>
<comment type="similarity">
    <text evidence="1">Belongs to the YciI family.</text>
</comment>
<evidence type="ECO:0000313" key="4">
    <source>
        <dbReference type="Proteomes" id="UP000316096"/>
    </source>
</evidence>
<dbReference type="PANTHER" id="PTHR35174:SF3">
    <property type="entry name" value="BLL7171 PROTEIN"/>
    <property type="match status" value="1"/>
</dbReference>
<gene>
    <name evidence="3" type="ORF">FB559_2487</name>
</gene>
<name>A0A543CIK8_9ACTN</name>
<feature type="domain" description="YCII-related" evidence="2">
    <location>
        <begin position="1"/>
        <end position="111"/>
    </location>
</feature>
<dbReference type="InterPro" id="IPR005545">
    <property type="entry name" value="YCII"/>
</dbReference>
<protein>
    <recommendedName>
        <fullName evidence="2">YCII-related domain-containing protein</fullName>
    </recommendedName>
</protein>
<keyword evidence="4" id="KW-1185">Reference proteome</keyword>
<dbReference type="OrthoDB" id="668782at2"/>
<reference evidence="3 4" key="1">
    <citation type="submission" date="2019-06" db="EMBL/GenBank/DDBJ databases">
        <title>Sequencing the genomes of 1000 actinobacteria strains.</title>
        <authorList>
            <person name="Klenk H.-P."/>
        </authorList>
    </citation>
    <scope>NUCLEOTIDE SEQUENCE [LARGE SCALE GENOMIC DNA]</scope>
    <source>
        <strain evidence="3 4">DSM 102200</strain>
    </source>
</reference>
<dbReference type="InterPro" id="IPR011008">
    <property type="entry name" value="Dimeric_a/b-barrel"/>
</dbReference>
<dbReference type="AlphaFoldDB" id="A0A543CIK8"/>
<dbReference type="Proteomes" id="UP000316096">
    <property type="component" value="Unassembled WGS sequence"/>
</dbReference>